<dbReference type="GO" id="GO:0032790">
    <property type="term" value="P:ribosome disassembly"/>
    <property type="evidence" value="ECO:0007669"/>
    <property type="project" value="TreeGrafter"/>
</dbReference>
<dbReference type="AlphaFoldDB" id="A0A382HJK5"/>
<comment type="similarity">
    <text evidence="1">Belongs to the IF-3 family.</text>
</comment>
<dbReference type="Pfam" id="PF05198">
    <property type="entry name" value="IF3_N"/>
    <property type="match status" value="1"/>
</dbReference>
<name>A0A382HJK5_9ZZZZ</name>
<proteinExistence type="inferred from homology"/>
<evidence type="ECO:0000256" key="1">
    <source>
        <dbReference type="ARBA" id="ARBA00005439"/>
    </source>
</evidence>
<dbReference type="SUPFAM" id="SSF55200">
    <property type="entry name" value="Translation initiation factor IF3, C-terminal domain"/>
    <property type="match status" value="1"/>
</dbReference>
<dbReference type="PANTHER" id="PTHR10938">
    <property type="entry name" value="TRANSLATION INITIATION FACTOR IF-3"/>
    <property type="match status" value="1"/>
</dbReference>
<feature type="domain" description="Translation initiation factor 3 C-terminal" evidence="4">
    <location>
        <begin position="40"/>
        <end position="123"/>
    </location>
</feature>
<dbReference type="InterPro" id="IPR019814">
    <property type="entry name" value="Translation_initiation_fac_3_N"/>
</dbReference>
<dbReference type="EMBL" id="UINC01061359">
    <property type="protein sequence ID" value="SVB86853.1"/>
    <property type="molecule type" value="Genomic_DNA"/>
</dbReference>
<evidence type="ECO:0008006" key="7">
    <source>
        <dbReference type="Google" id="ProtNLM"/>
    </source>
</evidence>
<evidence type="ECO:0000313" key="6">
    <source>
        <dbReference type="EMBL" id="SVB86853.1"/>
    </source>
</evidence>
<keyword evidence="2" id="KW-0396">Initiation factor</keyword>
<dbReference type="Pfam" id="PF00707">
    <property type="entry name" value="IF3_C"/>
    <property type="match status" value="1"/>
</dbReference>
<reference evidence="6" key="1">
    <citation type="submission" date="2018-05" db="EMBL/GenBank/DDBJ databases">
        <authorList>
            <person name="Lanie J.A."/>
            <person name="Ng W.-L."/>
            <person name="Kazmierczak K.M."/>
            <person name="Andrzejewski T.M."/>
            <person name="Davidsen T.M."/>
            <person name="Wayne K.J."/>
            <person name="Tettelin H."/>
            <person name="Glass J.I."/>
            <person name="Rusch D."/>
            <person name="Podicherti R."/>
            <person name="Tsui H.-C.T."/>
            <person name="Winkler M.E."/>
        </authorList>
    </citation>
    <scope>NUCLEOTIDE SEQUENCE</scope>
</reference>
<dbReference type="InterPro" id="IPR019815">
    <property type="entry name" value="Translation_initiation_fac_3_C"/>
</dbReference>
<dbReference type="SUPFAM" id="SSF54364">
    <property type="entry name" value="Translation initiation factor IF3, N-terminal domain"/>
    <property type="match status" value="1"/>
</dbReference>
<dbReference type="InterPro" id="IPR036787">
    <property type="entry name" value="T_IF-3_N_sf"/>
</dbReference>
<dbReference type="Gene3D" id="3.10.20.80">
    <property type="entry name" value="Translation initiation factor 3 (IF-3), N-terminal domain"/>
    <property type="match status" value="1"/>
</dbReference>
<organism evidence="6">
    <name type="scientific">marine metagenome</name>
    <dbReference type="NCBI Taxonomy" id="408172"/>
    <lineage>
        <taxon>unclassified sequences</taxon>
        <taxon>metagenomes</taxon>
        <taxon>ecological metagenomes</taxon>
    </lineage>
</organism>
<feature type="domain" description="Translation initiation factor 3 N-terminal" evidence="5">
    <location>
        <begin position="2"/>
        <end position="29"/>
    </location>
</feature>
<evidence type="ECO:0000256" key="2">
    <source>
        <dbReference type="ARBA" id="ARBA00022540"/>
    </source>
</evidence>
<evidence type="ECO:0000256" key="3">
    <source>
        <dbReference type="ARBA" id="ARBA00022917"/>
    </source>
</evidence>
<protein>
    <recommendedName>
        <fullName evidence="7">Translation initiation factor 3 C-terminal domain-containing protein</fullName>
    </recommendedName>
</protein>
<dbReference type="PANTHER" id="PTHR10938:SF0">
    <property type="entry name" value="TRANSLATION INITIATION FACTOR IF-3, MITOCHONDRIAL"/>
    <property type="match status" value="1"/>
</dbReference>
<dbReference type="GO" id="GO:0005737">
    <property type="term" value="C:cytoplasm"/>
    <property type="evidence" value="ECO:0007669"/>
    <property type="project" value="UniProtKB-ARBA"/>
</dbReference>
<keyword evidence="3" id="KW-0648">Protein biosynthesis</keyword>
<gene>
    <name evidence="6" type="ORF">METZ01_LOCUS239707</name>
</gene>
<evidence type="ECO:0000259" key="5">
    <source>
        <dbReference type="Pfam" id="PF05198"/>
    </source>
</evidence>
<accession>A0A382HJK5</accession>
<dbReference type="GO" id="GO:0043022">
    <property type="term" value="F:ribosome binding"/>
    <property type="evidence" value="ECO:0007669"/>
    <property type="project" value="TreeGrafter"/>
</dbReference>
<evidence type="ECO:0000259" key="4">
    <source>
        <dbReference type="Pfam" id="PF00707"/>
    </source>
</evidence>
<dbReference type="NCBIfam" id="TIGR00168">
    <property type="entry name" value="infC"/>
    <property type="match status" value="1"/>
</dbReference>
<sequence>MVSDKANPPVCKIVDLNKFEYAQKKKEKAIEKSQRATRIVTKEIRFGVNIADNDLNVKANHIKKFFSDKYYVKVNIPVHGRQKLHFDKTYELFDKLENLIDDEYEYVSKPSRQGNSLVSIIKPITK</sequence>
<dbReference type="GO" id="GO:0003743">
    <property type="term" value="F:translation initiation factor activity"/>
    <property type="evidence" value="ECO:0007669"/>
    <property type="project" value="UniProtKB-KW"/>
</dbReference>
<dbReference type="InterPro" id="IPR036788">
    <property type="entry name" value="T_IF-3_C_sf"/>
</dbReference>
<dbReference type="InterPro" id="IPR001288">
    <property type="entry name" value="Translation_initiation_fac_3"/>
</dbReference>
<dbReference type="Gene3D" id="3.30.110.10">
    <property type="entry name" value="Translation initiation factor 3 (IF-3), C-terminal domain"/>
    <property type="match status" value="1"/>
</dbReference>